<comment type="caution">
    <text evidence="2">The sequence shown here is derived from an EMBL/GenBank/DDBJ whole genome shotgun (WGS) entry which is preliminary data.</text>
</comment>
<dbReference type="RefSeq" id="WP_006015334.1">
    <property type="nucleotide sequence ID" value="NZ_AUAV01000023.1"/>
</dbReference>
<evidence type="ECO:0000313" key="3">
    <source>
        <dbReference type="Proteomes" id="UP000006251"/>
    </source>
</evidence>
<accession>K6ZPD3</accession>
<proteinExistence type="predicted"/>
<dbReference type="EMBL" id="BAEQ01000066">
    <property type="protein sequence ID" value="GAC30743.1"/>
    <property type="molecule type" value="Genomic_DNA"/>
</dbReference>
<feature type="domain" description="DUF6671" evidence="1">
    <location>
        <begin position="71"/>
        <end position="268"/>
    </location>
</feature>
<dbReference type="Pfam" id="PF20376">
    <property type="entry name" value="DUF6671"/>
    <property type="match status" value="1"/>
</dbReference>
<dbReference type="STRING" id="1121922.GCA_000428905_03548"/>
<name>K6ZPD3_9ALTE</name>
<dbReference type="OrthoDB" id="9793837at2"/>
<gene>
    <name evidence="2" type="ORF">GPAL_3903</name>
</gene>
<evidence type="ECO:0000259" key="1">
    <source>
        <dbReference type="Pfam" id="PF20376"/>
    </source>
</evidence>
<sequence length="268" mass="30189">MNKSSQIPNKKIAFLTKHGKEALLSPIFANTYNSQIQHTNAFDTDTLGSFDHVTERKLSAAQTALKKAYLACELTHCSQGLGSEGSISSLFGIGLLDEEFLAFVDTQNNIEIVARVQQPIKLGPIDAKHKDELYDKLSMFEHNQYWMLKTMDGWEKGLSVSHLMAQTLTFPVYLEPDFRAMYCPQRQVVISKVGENLIQRLSSFCPQCAKVDYSPEHAKATYLLCEICTLPTNQMQPLRPTCSYCGYHQTDLNECKTGSAFYCNFCNP</sequence>
<dbReference type="AlphaFoldDB" id="K6ZPD3"/>
<evidence type="ECO:0000313" key="2">
    <source>
        <dbReference type="EMBL" id="GAC30743.1"/>
    </source>
</evidence>
<reference evidence="3" key="1">
    <citation type="journal article" date="2014" name="Environ. Microbiol.">
        <title>Comparative genomics of the marine bacterial genus Glaciecola reveals the high degree of genomic diversity and genomic characteristic for cold adaptation.</title>
        <authorList>
            <person name="Qin Q.L."/>
            <person name="Xie B.B."/>
            <person name="Yu Y."/>
            <person name="Shu Y.L."/>
            <person name="Rong J.C."/>
            <person name="Zhang Y.J."/>
            <person name="Zhao D.L."/>
            <person name="Chen X.L."/>
            <person name="Zhang X.Y."/>
            <person name="Chen B."/>
            <person name="Zhou B.C."/>
            <person name="Zhang Y.Z."/>
        </authorList>
    </citation>
    <scope>NUCLEOTIDE SEQUENCE [LARGE SCALE GENOMIC DNA]</scope>
    <source>
        <strain evidence="3">ACAM 615</strain>
    </source>
</reference>
<protein>
    <recommendedName>
        <fullName evidence="1">DUF6671 domain-containing protein</fullName>
    </recommendedName>
</protein>
<keyword evidence="3" id="KW-1185">Reference proteome</keyword>
<organism evidence="2 3">
    <name type="scientific">Brumicola pallidula DSM 14239 = ACAM 615</name>
    <dbReference type="NCBI Taxonomy" id="1121922"/>
    <lineage>
        <taxon>Bacteria</taxon>
        <taxon>Pseudomonadati</taxon>
        <taxon>Pseudomonadota</taxon>
        <taxon>Gammaproteobacteria</taxon>
        <taxon>Alteromonadales</taxon>
        <taxon>Alteromonadaceae</taxon>
        <taxon>Brumicola</taxon>
    </lineage>
</organism>
<dbReference type="InterPro" id="IPR046612">
    <property type="entry name" value="DUF6671"/>
</dbReference>
<dbReference type="Proteomes" id="UP000006251">
    <property type="component" value="Unassembled WGS sequence"/>
</dbReference>